<dbReference type="AlphaFoldDB" id="W7I827"/>
<dbReference type="PANTHER" id="PTHR23099">
    <property type="entry name" value="TRANSCRIPTIONAL REGULATOR"/>
    <property type="match status" value="1"/>
</dbReference>
<dbReference type="SMART" id="SM00731">
    <property type="entry name" value="SprT"/>
    <property type="match status" value="1"/>
</dbReference>
<feature type="region of interest" description="Disordered" evidence="1">
    <location>
        <begin position="1"/>
        <end position="28"/>
    </location>
</feature>
<feature type="region of interest" description="Disordered" evidence="1">
    <location>
        <begin position="130"/>
        <end position="170"/>
    </location>
</feature>
<evidence type="ECO:0000259" key="2">
    <source>
        <dbReference type="SMART" id="SM00731"/>
    </source>
</evidence>
<dbReference type="Proteomes" id="UP000024837">
    <property type="component" value="Unassembled WGS sequence"/>
</dbReference>
<feature type="compositionally biased region" description="Acidic residues" evidence="1">
    <location>
        <begin position="74"/>
        <end position="93"/>
    </location>
</feature>
<accession>W7I827</accession>
<dbReference type="OrthoDB" id="20772at2759"/>
<sequence length="615" mass="68244">MVKLTARQTTHEEWLREKSPPLSDDECKAAADEDSVYFSCSDDGADGVSLIDEILSDFKLSDSAVLAEPSPEGGGEDDNEPEVEVEIEDEDEDVKSRSSTPAKQEVLVDQDDDSDDDFIIDCRRRTTVLGTATPRRPQPQIPIAISDDSDVEESVSRSNSRRKTHDGFLSPSSAVKLNRVTNLMPSIFEDVDDCRLKERCDPSPKKRPIAATPRIVRTASKSNSAFELMASDEVDSLSLDLAGLAVGDEHLIDYVPNKFKRPPKIVKRVSSSSIFDLTDSEAETELEGRRATTAGFKAQTPAKTPRVKAKAKTPAPKTIERLKRKDFKENRDEFAQEYLTLLDETVSDGAVARLTANHGGLRLVWTNAKQTTAGTCQVTRYRDGSDGFSCVITLEVKVCDDFERVKSTLAHEYTHACVDILEIDRRQLKNEGPHGRLFKTWAKKVGKAMGIPIPERCHDMTINYKFEYQCPHCSKVYKAHSRKKEWTTTKGCEGCRVPLVQIKPVPRTAKKEAGADAGGGLTAYQAFQKETFARLKRELPPGTPFRLGDIQKEVARLWKEEKEKVGGSAGVSSFQAKLKAGRSSEAREIIQIDDDDDDDDENWDGSEIGKLAIAV</sequence>
<dbReference type="InterPro" id="IPR006640">
    <property type="entry name" value="SprT-like_domain"/>
</dbReference>
<dbReference type="HOGENOM" id="CLU_430211_0_0_1"/>
<feature type="region of interest" description="Disordered" evidence="1">
    <location>
        <begin position="62"/>
        <end position="114"/>
    </location>
</feature>
<feature type="domain" description="SprT-like" evidence="2">
    <location>
        <begin position="340"/>
        <end position="502"/>
    </location>
</feature>
<dbReference type="EMBL" id="KI966401">
    <property type="protein sequence ID" value="EWC48252.1"/>
    <property type="molecule type" value="Genomic_DNA"/>
</dbReference>
<dbReference type="GO" id="GO:0006950">
    <property type="term" value="P:response to stress"/>
    <property type="evidence" value="ECO:0007669"/>
    <property type="project" value="UniProtKB-ARBA"/>
</dbReference>
<protein>
    <recommendedName>
        <fullName evidence="2">SprT-like domain-containing protein</fullName>
    </recommendedName>
</protein>
<dbReference type="GO" id="GO:0005634">
    <property type="term" value="C:nucleus"/>
    <property type="evidence" value="ECO:0007669"/>
    <property type="project" value="TreeGrafter"/>
</dbReference>
<organism evidence="3 4">
    <name type="scientific">Drechslerella stenobrocha 248</name>
    <dbReference type="NCBI Taxonomy" id="1043628"/>
    <lineage>
        <taxon>Eukaryota</taxon>
        <taxon>Fungi</taxon>
        <taxon>Dikarya</taxon>
        <taxon>Ascomycota</taxon>
        <taxon>Pezizomycotina</taxon>
        <taxon>Orbiliomycetes</taxon>
        <taxon>Orbiliales</taxon>
        <taxon>Orbiliaceae</taxon>
        <taxon>Drechslerella</taxon>
    </lineage>
</organism>
<feature type="region of interest" description="Disordered" evidence="1">
    <location>
        <begin position="578"/>
        <end position="605"/>
    </location>
</feature>
<proteinExistence type="predicted"/>
<feature type="compositionally biased region" description="Acidic residues" evidence="1">
    <location>
        <begin position="591"/>
        <end position="604"/>
    </location>
</feature>
<keyword evidence="4" id="KW-1185">Reference proteome</keyword>
<dbReference type="CDD" id="cd00084">
    <property type="entry name" value="HMG-box_SF"/>
    <property type="match status" value="1"/>
</dbReference>
<evidence type="ECO:0000313" key="3">
    <source>
        <dbReference type="EMBL" id="EWC48252.1"/>
    </source>
</evidence>
<feature type="compositionally biased region" description="Basic and acidic residues" evidence="1">
    <location>
        <begin position="9"/>
        <end position="28"/>
    </location>
</feature>
<dbReference type="Pfam" id="PF10263">
    <property type="entry name" value="SprT-like"/>
    <property type="match status" value="1"/>
</dbReference>
<evidence type="ECO:0000313" key="4">
    <source>
        <dbReference type="Proteomes" id="UP000024837"/>
    </source>
</evidence>
<gene>
    <name evidence="3" type="ORF">DRE_02356</name>
</gene>
<evidence type="ECO:0000256" key="1">
    <source>
        <dbReference type="SAM" id="MobiDB-lite"/>
    </source>
</evidence>
<dbReference type="PANTHER" id="PTHR23099:SF0">
    <property type="entry name" value="GERM CELL NUCLEAR ACIDIC PROTEIN"/>
    <property type="match status" value="1"/>
</dbReference>
<reference evidence="3 4" key="1">
    <citation type="submission" date="2013-05" db="EMBL/GenBank/DDBJ databases">
        <title>Drechslerella stenobrocha genome reveals carnivorous origination and mechanical trapping mechanism of predatory fungi.</title>
        <authorList>
            <person name="Liu X."/>
            <person name="Zhang W."/>
            <person name="Liu K."/>
        </authorList>
    </citation>
    <scope>NUCLEOTIDE SEQUENCE [LARGE SCALE GENOMIC DNA]</scope>
    <source>
        <strain evidence="3 4">248</strain>
    </source>
</reference>
<name>W7I827_9PEZI</name>